<organism evidence="1">
    <name type="scientific">uncultured Desulfobacteraceae bacterium</name>
    <dbReference type="NCBI Taxonomy" id="218296"/>
    <lineage>
        <taxon>Bacteria</taxon>
        <taxon>Pseudomonadati</taxon>
        <taxon>Thermodesulfobacteriota</taxon>
        <taxon>Desulfobacteria</taxon>
        <taxon>Desulfobacterales</taxon>
        <taxon>Desulfobacteraceae</taxon>
        <taxon>environmental samples</taxon>
    </lineage>
</organism>
<name>A0A484HGV0_9BACT</name>
<dbReference type="AlphaFoldDB" id="A0A484HGV0"/>
<gene>
    <name evidence="1" type="ORF">EPICR_20109</name>
</gene>
<dbReference type="EMBL" id="CAACVI010000012">
    <property type="protein sequence ID" value="VEN73642.1"/>
    <property type="molecule type" value="Genomic_DNA"/>
</dbReference>
<reference evidence="1" key="1">
    <citation type="submission" date="2019-01" db="EMBL/GenBank/DDBJ databases">
        <authorList>
            <consortium name="Genoscope - CEA"/>
            <person name="William W."/>
        </authorList>
    </citation>
    <scope>NUCLEOTIDE SEQUENCE</scope>
    <source>
        <strain evidence="1">CR-1</strain>
    </source>
</reference>
<protein>
    <submittedName>
        <fullName evidence="1">Uncharacterized protein</fullName>
    </submittedName>
</protein>
<evidence type="ECO:0000313" key="1">
    <source>
        <dbReference type="EMBL" id="VEN73642.1"/>
    </source>
</evidence>
<accession>A0A484HGV0</accession>
<sequence>MIDIQKLNAEIVGIVARQNELRKAIDEIVADLEGSRQ</sequence>
<proteinExistence type="predicted"/>